<dbReference type="PROSITE" id="PS00622">
    <property type="entry name" value="HTH_LUXR_1"/>
    <property type="match status" value="1"/>
</dbReference>
<dbReference type="STRING" id="1343740.M271_03080"/>
<dbReference type="CDD" id="cd06170">
    <property type="entry name" value="LuxR_C_like"/>
    <property type="match status" value="1"/>
</dbReference>
<dbReference type="EMBL" id="QYCY01000002">
    <property type="protein sequence ID" value="RLV75636.1"/>
    <property type="molecule type" value="Genomic_DNA"/>
</dbReference>
<evidence type="ECO:0000259" key="4">
    <source>
        <dbReference type="PROSITE" id="PS50043"/>
    </source>
</evidence>
<keyword evidence="1" id="KW-0547">Nucleotide-binding</keyword>
<dbReference type="GO" id="GO:0004016">
    <property type="term" value="F:adenylate cyclase activity"/>
    <property type="evidence" value="ECO:0007669"/>
    <property type="project" value="TreeGrafter"/>
</dbReference>
<dbReference type="GO" id="GO:0003677">
    <property type="term" value="F:DNA binding"/>
    <property type="evidence" value="ECO:0007669"/>
    <property type="project" value="InterPro"/>
</dbReference>
<evidence type="ECO:0000256" key="1">
    <source>
        <dbReference type="ARBA" id="ARBA00022741"/>
    </source>
</evidence>
<reference evidence="5 6" key="1">
    <citation type="journal article" date="2018" name="J. Biol. Chem.">
        <title>Discovery of the actinoplanic acid pathway in Streptomyces rapamycinicus reveals a genetically conserved synergism with rapamycin.</title>
        <authorList>
            <person name="Mrak P."/>
            <person name="Krastel P."/>
            <person name="Pivk Lukancic P."/>
            <person name="Tao J."/>
            <person name="Pistorius D."/>
            <person name="Moore C.M."/>
        </authorList>
    </citation>
    <scope>NUCLEOTIDE SEQUENCE [LARGE SCALE GENOMIC DNA]</scope>
    <source>
        <strain evidence="5 6">NRRL 5491</strain>
    </source>
</reference>
<name>A0A3L8R7K7_STRRN</name>
<dbReference type="GO" id="GO:0005737">
    <property type="term" value="C:cytoplasm"/>
    <property type="evidence" value="ECO:0007669"/>
    <property type="project" value="TreeGrafter"/>
</dbReference>
<organism evidence="5 6">
    <name type="scientific">Streptomyces rapamycinicus (strain ATCC 29253 / DSM 41530 / NRRL 5491 / AYB-994)</name>
    <name type="common">Streptomyces hygroscopicus (strain ATCC 29253)</name>
    <dbReference type="NCBI Taxonomy" id="1343740"/>
    <lineage>
        <taxon>Bacteria</taxon>
        <taxon>Bacillati</taxon>
        <taxon>Actinomycetota</taxon>
        <taxon>Actinomycetes</taxon>
        <taxon>Kitasatosporales</taxon>
        <taxon>Streptomycetaceae</taxon>
        <taxon>Streptomyces</taxon>
        <taxon>Streptomyces violaceusniger group</taxon>
    </lineage>
</organism>
<evidence type="ECO:0000313" key="6">
    <source>
        <dbReference type="Proteomes" id="UP000281594"/>
    </source>
</evidence>
<keyword evidence="2" id="KW-0067">ATP-binding</keyword>
<proteinExistence type="predicted"/>
<dbReference type="Proteomes" id="UP000281594">
    <property type="component" value="Unassembled WGS sequence"/>
</dbReference>
<dbReference type="Pfam" id="PF00196">
    <property type="entry name" value="GerE"/>
    <property type="match status" value="1"/>
</dbReference>
<evidence type="ECO:0000313" key="5">
    <source>
        <dbReference type="EMBL" id="RLV75636.1"/>
    </source>
</evidence>
<dbReference type="Gene3D" id="1.25.40.10">
    <property type="entry name" value="Tetratricopeptide repeat domain"/>
    <property type="match status" value="1"/>
</dbReference>
<dbReference type="SMART" id="SM00421">
    <property type="entry name" value="HTH_LUXR"/>
    <property type="match status" value="1"/>
</dbReference>
<dbReference type="InterPro" id="IPR041664">
    <property type="entry name" value="AAA_16"/>
</dbReference>
<dbReference type="Gene3D" id="1.10.10.10">
    <property type="entry name" value="Winged helix-like DNA-binding domain superfamily/Winged helix DNA-binding domain"/>
    <property type="match status" value="1"/>
</dbReference>
<dbReference type="InterPro" id="IPR016032">
    <property type="entry name" value="Sig_transdc_resp-reg_C-effctor"/>
</dbReference>
<dbReference type="InterPro" id="IPR011990">
    <property type="entry name" value="TPR-like_helical_dom_sf"/>
</dbReference>
<evidence type="ECO:0000256" key="2">
    <source>
        <dbReference type="ARBA" id="ARBA00022840"/>
    </source>
</evidence>
<dbReference type="PANTHER" id="PTHR16305:SF35">
    <property type="entry name" value="TRANSCRIPTIONAL ACTIVATOR DOMAIN"/>
    <property type="match status" value="1"/>
</dbReference>
<feature type="region of interest" description="Disordered" evidence="3">
    <location>
        <begin position="1"/>
        <end position="25"/>
    </location>
</feature>
<dbReference type="InterPro" id="IPR027417">
    <property type="entry name" value="P-loop_NTPase"/>
</dbReference>
<dbReference type="PROSITE" id="PS50043">
    <property type="entry name" value="HTH_LUXR_2"/>
    <property type="match status" value="1"/>
</dbReference>
<protein>
    <recommendedName>
        <fullName evidence="4">HTH luxR-type domain-containing protein</fullName>
    </recommendedName>
</protein>
<evidence type="ECO:0000256" key="3">
    <source>
        <dbReference type="SAM" id="MobiDB-lite"/>
    </source>
</evidence>
<sequence>MCRGGVSGRRGTGIHPGESVRRGGTGVEGHVAVRHAGPMHSTDPAGDLVRGRGDRAVAGLPLRGRDREIAAVREDLGAVLAGRGARVVVEGAPGAGKSRLLAELDGMARRSGFDVVSVRADELDQYAAGAALQSALRSSGGPHRAAVTADDQRLWLLDGIADALETRAQRAPLAVLVDDAQWADPATLFVLRTLPGRLAGSRILWVLAVRPDADRPTVAMVREDLERLGARWLTLGPLPQRELGQIAADVLGATPSPGLARQLRGVAGNPFLAIELVRAFAGTDAVKVEAGVASLVHDGIPAGFRRSVAARLDRLPEDAARLLQMGSVLGREFDLGTAARMLGRRVGSLLSGVEAALNAGLLSADGPRLAFRHDLMRQAVHENLPRAVRTALHREAADSLRGTGARSAEVAWHVVMSGGPVDEAAVTTLTTAVRELSASAPGAAADLAQRIAGLLPPRDRRRITLLTDAAEYLGRTRRVHEALDLVDATLSDRLEPPREAGLRLVAAEIHQAAGDDAAAMTHLQRALDLPALPPEVRVRLLKTKGTGHVYLGDITAAERTDTGLVAAAYRGDDPAVLVSAMVFQSQTSFYRGRLARAVELAEEAAGRAGTESGALYLRPPRIPALWLAMALLATDRLADTERILRDGQREAEALGLGWSLPHWHATRACALLEQGALDDAAVEAEASLTVADELEITRPNARARSVLALVEIRRGDLARARDHLRAAEAGPDPTTQRYGRWVTLARACLADAEGGLDGPAVALAAGFGDREPTRLLAVTPSHWPGIVRIALRGGDRSVAEAVSGALRGLTARDDSQRIIRAVRVHVDGLLHGDPRGLESAISAYRSGGRPLALAAACEDLGELLAASADTAPAIPYLQEAGELASVSGARRDHERIRRRLRRLGVRTGAPRHHATGPPGWGNLTESERKLIPLVVDGLTNRAIADRLYVSIHTVNTHMKHIFTKLGINTRVELTRLALERGGVADGAS</sequence>
<gene>
    <name evidence="5" type="ORF">D3C57_140460</name>
</gene>
<comment type="caution">
    <text evidence="5">The sequence shown here is derived from an EMBL/GenBank/DDBJ whole genome shotgun (WGS) entry which is preliminary data.</text>
</comment>
<dbReference type="AlphaFoldDB" id="A0A3L8R7K7"/>
<feature type="compositionally biased region" description="Gly residues" evidence="3">
    <location>
        <begin position="1"/>
        <end position="11"/>
    </location>
</feature>
<accession>A0A3L8R7K7</accession>
<dbReference type="InterPro" id="IPR036388">
    <property type="entry name" value="WH-like_DNA-bd_sf"/>
</dbReference>
<dbReference type="GO" id="GO:0005524">
    <property type="term" value="F:ATP binding"/>
    <property type="evidence" value="ECO:0007669"/>
    <property type="project" value="UniProtKB-KW"/>
</dbReference>
<dbReference type="Pfam" id="PF13191">
    <property type="entry name" value="AAA_16"/>
    <property type="match status" value="1"/>
</dbReference>
<feature type="domain" description="HTH luxR-type" evidence="4">
    <location>
        <begin position="916"/>
        <end position="981"/>
    </location>
</feature>
<dbReference type="PANTHER" id="PTHR16305">
    <property type="entry name" value="TESTICULAR SOLUBLE ADENYLYL CYCLASE"/>
    <property type="match status" value="1"/>
</dbReference>
<dbReference type="SUPFAM" id="SSF46894">
    <property type="entry name" value="C-terminal effector domain of the bipartite response regulators"/>
    <property type="match status" value="1"/>
</dbReference>
<dbReference type="InterPro" id="IPR000792">
    <property type="entry name" value="Tscrpt_reg_LuxR_C"/>
</dbReference>
<dbReference type="PRINTS" id="PR00038">
    <property type="entry name" value="HTHLUXR"/>
</dbReference>
<dbReference type="GO" id="GO:0006355">
    <property type="term" value="P:regulation of DNA-templated transcription"/>
    <property type="evidence" value="ECO:0007669"/>
    <property type="project" value="InterPro"/>
</dbReference>
<dbReference type="SUPFAM" id="SSF48452">
    <property type="entry name" value="TPR-like"/>
    <property type="match status" value="1"/>
</dbReference>
<dbReference type="SUPFAM" id="SSF52540">
    <property type="entry name" value="P-loop containing nucleoside triphosphate hydrolases"/>
    <property type="match status" value="1"/>
</dbReference>